<organism evidence="15 16">
    <name type="scientific">Porites evermanni</name>
    <dbReference type="NCBI Taxonomy" id="104178"/>
    <lineage>
        <taxon>Eukaryota</taxon>
        <taxon>Metazoa</taxon>
        <taxon>Cnidaria</taxon>
        <taxon>Anthozoa</taxon>
        <taxon>Hexacorallia</taxon>
        <taxon>Scleractinia</taxon>
        <taxon>Fungiina</taxon>
        <taxon>Poritidae</taxon>
        <taxon>Porites</taxon>
    </lineage>
</organism>
<feature type="compositionally biased region" description="Acidic residues" evidence="13">
    <location>
        <begin position="281"/>
        <end position="294"/>
    </location>
</feature>
<comment type="subcellular location">
    <subcellularLocation>
        <location evidence="3">Endoplasmic reticulum lumen</location>
    </subcellularLocation>
</comment>
<evidence type="ECO:0000256" key="10">
    <source>
        <dbReference type="ARBA" id="ARBA00023002"/>
    </source>
</evidence>
<feature type="non-terminal residue" evidence="15">
    <location>
        <position position="1"/>
    </location>
</feature>
<dbReference type="Pfam" id="PF08336">
    <property type="entry name" value="P4Ha_N"/>
    <property type="match status" value="1"/>
</dbReference>
<feature type="region of interest" description="Disordered" evidence="13">
    <location>
        <begin position="278"/>
        <end position="299"/>
    </location>
</feature>
<dbReference type="PANTHER" id="PTHR10869:SF244">
    <property type="entry name" value="PROLYL 4-HYDROXYLASE SUBUNIT ALPHA-2"/>
    <property type="match status" value="1"/>
</dbReference>
<protein>
    <recommendedName>
        <fullName evidence="5">procollagen-proline 4-dioxygenase</fullName>
        <ecNumber evidence="5">1.14.11.2</ecNumber>
    </recommendedName>
</protein>
<evidence type="ECO:0000313" key="15">
    <source>
        <dbReference type="EMBL" id="CAH3030834.1"/>
    </source>
</evidence>
<dbReference type="InterPro" id="IPR013547">
    <property type="entry name" value="P4H_N"/>
</dbReference>
<evidence type="ECO:0000256" key="4">
    <source>
        <dbReference type="ARBA" id="ARBA00006511"/>
    </source>
</evidence>
<dbReference type="EC" id="1.14.11.2" evidence="5"/>
<gene>
    <name evidence="15" type="ORF">PEVE_00038574</name>
</gene>
<evidence type="ECO:0000313" key="16">
    <source>
        <dbReference type="Proteomes" id="UP001159427"/>
    </source>
</evidence>
<dbReference type="Proteomes" id="UP001159427">
    <property type="component" value="Unassembled WGS sequence"/>
</dbReference>
<dbReference type="SMART" id="SM00702">
    <property type="entry name" value="P4Hc"/>
    <property type="match status" value="1"/>
</dbReference>
<keyword evidence="11" id="KW-0408">Iron</keyword>
<dbReference type="SUPFAM" id="SSF48452">
    <property type="entry name" value="TPR-like"/>
    <property type="match status" value="1"/>
</dbReference>
<dbReference type="PANTHER" id="PTHR10869">
    <property type="entry name" value="PROLYL 4-HYDROXYLASE ALPHA SUBUNIT"/>
    <property type="match status" value="1"/>
</dbReference>
<evidence type="ECO:0000256" key="3">
    <source>
        <dbReference type="ARBA" id="ARBA00004319"/>
    </source>
</evidence>
<keyword evidence="12" id="KW-0325">Glycoprotein</keyword>
<comment type="function">
    <text evidence="2">Catalyzes the post-translational formation of 4-hydroxyproline in -Xaa-Pro-Gly- sequences in collagens and other proteins.</text>
</comment>
<keyword evidence="9" id="KW-0223">Dioxygenase</keyword>
<dbReference type="InterPro" id="IPR011990">
    <property type="entry name" value="TPR-like_helical_dom_sf"/>
</dbReference>
<comment type="cofactor">
    <cofactor evidence="1">
        <name>L-ascorbate</name>
        <dbReference type="ChEBI" id="CHEBI:38290"/>
    </cofactor>
</comment>
<comment type="similarity">
    <text evidence="4">Belongs to the P4HA family.</text>
</comment>
<dbReference type="InterPro" id="IPR006620">
    <property type="entry name" value="Pro_4_hyd_alph"/>
</dbReference>
<dbReference type="PROSITE" id="PS51471">
    <property type="entry name" value="FE2OG_OXY"/>
    <property type="match status" value="1"/>
</dbReference>
<proteinExistence type="inferred from homology"/>
<evidence type="ECO:0000256" key="5">
    <source>
        <dbReference type="ARBA" id="ARBA00012269"/>
    </source>
</evidence>
<evidence type="ECO:0000256" key="9">
    <source>
        <dbReference type="ARBA" id="ARBA00022964"/>
    </source>
</evidence>
<dbReference type="Gene3D" id="6.10.140.1460">
    <property type="match status" value="1"/>
</dbReference>
<dbReference type="InterPro" id="IPR044862">
    <property type="entry name" value="Pro_4_hyd_alph_FE2OG_OXY"/>
</dbReference>
<name>A0ABN8MRP3_9CNID</name>
<evidence type="ECO:0000256" key="2">
    <source>
        <dbReference type="ARBA" id="ARBA00002035"/>
    </source>
</evidence>
<evidence type="ECO:0000256" key="6">
    <source>
        <dbReference type="ARBA" id="ARBA00022723"/>
    </source>
</evidence>
<evidence type="ECO:0000256" key="8">
    <source>
        <dbReference type="ARBA" id="ARBA00022896"/>
    </source>
</evidence>
<dbReference type="InterPro" id="IPR045054">
    <property type="entry name" value="P4HA-like"/>
</dbReference>
<dbReference type="Pfam" id="PF13640">
    <property type="entry name" value="2OG-FeII_Oxy_3"/>
    <property type="match status" value="1"/>
</dbReference>
<evidence type="ECO:0000256" key="13">
    <source>
        <dbReference type="SAM" id="MobiDB-lite"/>
    </source>
</evidence>
<keyword evidence="7" id="KW-0256">Endoplasmic reticulum</keyword>
<keyword evidence="10" id="KW-0560">Oxidoreductase</keyword>
<reference evidence="15 16" key="1">
    <citation type="submission" date="2022-05" db="EMBL/GenBank/DDBJ databases">
        <authorList>
            <consortium name="Genoscope - CEA"/>
            <person name="William W."/>
        </authorList>
    </citation>
    <scope>NUCLEOTIDE SEQUENCE [LARGE SCALE GENOMIC DNA]</scope>
</reference>
<dbReference type="EMBL" id="CALNXI010000659">
    <property type="protein sequence ID" value="CAH3030834.1"/>
    <property type="molecule type" value="Genomic_DNA"/>
</dbReference>
<dbReference type="Pfam" id="PF23558">
    <property type="entry name" value="TPR_P4H"/>
    <property type="match status" value="1"/>
</dbReference>
<evidence type="ECO:0000256" key="7">
    <source>
        <dbReference type="ARBA" id="ARBA00022824"/>
    </source>
</evidence>
<dbReference type="Gene3D" id="1.25.40.10">
    <property type="entry name" value="Tetratricopeptide repeat domain"/>
    <property type="match status" value="1"/>
</dbReference>
<feature type="domain" description="Fe2OG dioxygenase" evidence="14">
    <location>
        <begin position="432"/>
        <end position="539"/>
    </location>
</feature>
<dbReference type="Gene3D" id="2.60.120.620">
    <property type="entry name" value="q2cbj1_9rhob like domain"/>
    <property type="match status" value="1"/>
</dbReference>
<evidence type="ECO:0000256" key="12">
    <source>
        <dbReference type="ARBA" id="ARBA00023180"/>
    </source>
</evidence>
<keyword evidence="8" id="KW-0847">Vitamin C</keyword>
<dbReference type="InterPro" id="IPR005123">
    <property type="entry name" value="Oxoglu/Fe-dep_dioxygenase_dom"/>
</dbReference>
<evidence type="ECO:0000259" key="14">
    <source>
        <dbReference type="PROSITE" id="PS51471"/>
    </source>
</evidence>
<keyword evidence="6" id="KW-0479">Metal-binding</keyword>
<evidence type="ECO:0000256" key="11">
    <source>
        <dbReference type="ARBA" id="ARBA00023004"/>
    </source>
</evidence>
<evidence type="ECO:0000256" key="1">
    <source>
        <dbReference type="ARBA" id="ARBA00001961"/>
    </source>
</evidence>
<dbReference type="InterPro" id="IPR059068">
    <property type="entry name" value="TPR_P4H"/>
</dbReference>
<comment type="caution">
    <text evidence="15">The sequence shown here is derived from an EMBL/GenBank/DDBJ whole genome shotgun (WGS) entry which is preliminary data.</text>
</comment>
<keyword evidence="16" id="KW-1185">Reference proteome</keyword>
<accession>A0ABN8MRP3</accession>
<sequence length="555" mass="64178">RTSNQQLSRSLKMAMPFWSFLRTSILFATTFSFSQTQIFTALIHMTDFVVLEQSFYSYLEEYLENNPSASSEFHRFAHLVSQHVKDIEDDDMEVFLGHPVNSYLLVRRFLRDWRIVMEELDATDPVGKELFELLKEHNSSFPDKQDLQGCALAILRIQDVYNISAERIASGKLSHKTLSPEMDAAHCLELGFMRHQWEQYEEAYGWLIESWKRMNPQDNSSGIRTKDILQYLIWAEYKTGRIESALNHTNELLKEEPDDEVLHQNKMYFEDRVRKMKDGELSEEERDTEDEEEKSDASKKVKSKEEYILRYEQLCRGNSSKSQADQDKLTCYYYDKDPLLLIKPVKVEMANLEPDIYLLHDIIRDSDIEFIKNLAAPRLQRATVTNRKTGNLEFADYRISKSGWLEDHEGEVIERLSLKLEAVTGLSTARIHSEALQVVNYGIAGQYEPHVDHAMSNKSAILRMGMGNRIATVLIYMTDVEAGGSTVFLDAKTIIKPQKGTAAFWYNLLKSGEPDASTLHAACPVIVGTKWVCNKWIHEYGQEFRRRCGKTPEEE</sequence>